<dbReference type="InterPro" id="IPR013088">
    <property type="entry name" value="Znf_NHR/GATA"/>
</dbReference>
<keyword evidence="9" id="KW-0804">Transcription</keyword>
<reference evidence="16" key="2">
    <citation type="journal article" date="2007" name="PLoS Biol.">
        <title>Survey sequencing and comparative analysis of the elephant shark (Callorhinchus milii) genome.</title>
        <authorList>
            <person name="Venkatesh B."/>
            <person name="Kirkness E.F."/>
            <person name="Loh Y.H."/>
            <person name="Halpern A.L."/>
            <person name="Lee A.P."/>
            <person name="Johnson J."/>
            <person name="Dandona N."/>
            <person name="Viswanathan L.D."/>
            <person name="Tay A."/>
            <person name="Venter J.C."/>
            <person name="Strausberg R.L."/>
            <person name="Brenner S."/>
        </authorList>
    </citation>
    <scope>NUCLEOTIDE SEQUENCE [LARGE SCALE GENOMIC DNA]</scope>
</reference>
<protein>
    <submittedName>
        <fullName evidence="15">Nuclear receptor subfamily 3 group C member 2</fullName>
    </submittedName>
</protein>
<dbReference type="SUPFAM" id="SSF48508">
    <property type="entry name" value="Nuclear receptor ligand-binding domain"/>
    <property type="match status" value="1"/>
</dbReference>
<dbReference type="GO" id="GO:0043565">
    <property type="term" value="F:sequence-specific DNA binding"/>
    <property type="evidence" value="ECO:0007669"/>
    <property type="project" value="InterPro"/>
</dbReference>
<keyword evidence="8" id="KW-0238">DNA-binding</keyword>
<feature type="region of interest" description="Disordered" evidence="12">
    <location>
        <begin position="108"/>
        <end position="130"/>
    </location>
</feature>
<dbReference type="Pfam" id="PF00105">
    <property type="entry name" value="zf-C4"/>
    <property type="match status" value="1"/>
</dbReference>
<evidence type="ECO:0000313" key="15">
    <source>
        <dbReference type="Ensembl" id="ENSCMIP00000024057.1"/>
    </source>
</evidence>
<evidence type="ECO:0000256" key="6">
    <source>
        <dbReference type="ARBA" id="ARBA00023015"/>
    </source>
</evidence>
<gene>
    <name evidence="15" type="primary">nr3c2</name>
</gene>
<dbReference type="PANTHER" id="PTHR48092">
    <property type="entry name" value="KNIRPS-RELATED PROTEIN-RELATED"/>
    <property type="match status" value="1"/>
</dbReference>
<dbReference type="STRING" id="7868.ENSCMIP00000024057"/>
<feature type="region of interest" description="Disordered" evidence="12">
    <location>
        <begin position="142"/>
        <end position="165"/>
    </location>
</feature>
<dbReference type="PROSITE" id="PS00031">
    <property type="entry name" value="NUCLEAR_REC_DBD_1"/>
    <property type="match status" value="1"/>
</dbReference>
<evidence type="ECO:0000256" key="3">
    <source>
        <dbReference type="ARBA" id="ARBA00022723"/>
    </source>
</evidence>
<comment type="similarity">
    <text evidence="1">Belongs to the nuclear hormone receptor family. NR3 subfamily.</text>
</comment>
<accession>A0A4W3I5K4</accession>
<dbReference type="FunFam" id="1.10.565.10:FF:000004">
    <property type="entry name" value="Androgen receptor variant"/>
    <property type="match status" value="1"/>
</dbReference>
<sequence length="971" mass="106730">GVLTCQKLKRYFSDTKGINAEELWNLNNCKLSNMGDEIGDYSGLTVLNISYIPPHHHSHQQCRHQHVCLISDPKCNGGSAKELSKTVAESMGLYMNSVKEMGNEFNYGLHSEQMDGRPGNNSESDGQEISLQSEEKMNSILLKQGKRRCSSSSSPGRSSLGSCMSSPTSFNNLGSAMSSPNNMGSCVSSPSKINCLALSSPDTVSNLGSSIASPDNINNLSTSVASPSAVRCSISSPSKINNLTMTSPSNMNSLGSSISNPANVNNLRSSVSSPNNLSSPTSIPTNLASPSSAPVDNNMLGSSLYSPSNNNRVGSSAYRPVLNNLHFPPLNPSNGLRLVLDSPQNTGARSQSNREMNVFKEEKPKVEGLETGMLNNMNPVQFIKTEVDSDFSESCFLSRGSSELTDSTFSLPIKCEMNEDACLNMMYDSQVSENPFSEIAHLTNDGKMSYGDTFDICGILGAAASSSTSSYEHDVFLQPILTPVIKQEPNDESYCQGSCSSPSTVVGVNSTGQSFHYRIGAGGTISLPRPYMKDQRQQFVNLIPPVCTLLGSWKSRPIMTQISTPPGRSDGYPVQGYIPENMSRSSIISSSVTSGPSKVCLVCSDEASGCHYGVLTCGSCKVFFKRAVEGQQNYLCAGRNDCIIDKIRRKNCPACRLRKCLKAGMNLGARKSKKLGKVKGVHEDQQPPHSPKEGITFTAPLPEPTASTAAIPHYSLLPMHINHSVTTVLQVIEPEVVYACYDSSVPDNTTHLLSSLNRLAEKQMIRIVKWAKVLPGFRNLALDDQMVLLRYSWMSLMSFGLSWRSFKHTNGTMLYFAPDLIFDEQRMQKSAMYELCQGMQRIGLEFVRLQLTYEEFLCMKSILLLGTIPKDGLNSLANFEEMRANYIKELRRIIARNENNSGQNWQRFYQLTKILDCMHELAGGLLQFCFYTFMESKALNIEFPDMLVEIINDQLPEVTTGMTKSLYFHKK</sequence>
<evidence type="ECO:0000256" key="12">
    <source>
        <dbReference type="SAM" id="MobiDB-lite"/>
    </source>
</evidence>
<name>A0A4W3I5K4_CALMI</name>
<keyword evidence="5" id="KW-0862">Zinc</keyword>
<keyword evidence="2" id="KW-0754">Steroid-binding</keyword>
<dbReference type="AlphaFoldDB" id="A0A4W3I5K4"/>
<dbReference type="CDD" id="cd07172">
    <property type="entry name" value="NR_DBD_GR_PR"/>
    <property type="match status" value="1"/>
</dbReference>
<evidence type="ECO:0000256" key="1">
    <source>
        <dbReference type="ARBA" id="ARBA00005413"/>
    </source>
</evidence>
<keyword evidence="11" id="KW-0539">Nucleus</keyword>
<dbReference type="OMA" id="PCINDST"/>
<evidence type="ECO:0000256" key="9">
    <source>
        <dbReference type="ARBA" id="ARBA00023163"/>
    </source>
</evidence>
<evidence type="ECO:0000256" key="4">
    <source>
        <dbReference type="ARBA" id="ARBA00022771"/>
    </source>
</evidence>
<proteinExistence type="inferred from homology"/>
<evidence type="ECO:0000256" key="11">
    <source>
        <dbReference type="ARBA" id="ARBA00023242"/>
    </source>
</evidence>
<dbReference type="GO" id="GO:0003700">
    <property type="term" value="F:DNA-binding transcription factor activity"/>
    <property type="evidence" value="ECO:0007669"/>
    <property type="project" value="InterPro"/>
</dbReference>
<evidence type="ECO:0000256" key="10">
    <source>
        <dbReference type="ARBA" id="ARBA00023170"/>
    </source>
</evidence>
<dbReference type="Proteomes" id="UP000314986">
    <property type="component" value="Unassembled WGS sequence"/>
</dbReference>
<reference evidence="15" key="4">
    <citation type="submission" date="2025-08" db="UniProtKB">
        <authorList>
            <consortium name="Ensembl"/>
        </authorList>
    </citation>
    <scope>IDENTIFICATION</scope>
</reference>
<dbReference type="SUPFAM" id="SSF57716">
    <property type="entry name" value="Glucocorticoid receptor-like (DNA-binding domain)"/>
    <property type="match status" value="1"/>
</dbReference>
<keyword evidence="6" id="KW-0805">Transcription regulation</keyword>
<reference evidence="16" key="3">
    <citation type="journal article" date="2014" name="Nature">
        <title>Elephant shark genome provides unique insights into gnathostome evolution.</title>
        <authorList>
            <consortium name="International Elephant Shark Genome Sequencing Consortium"/>
            <person name="Venkatesh B."/>
            <person name="Lee A.P."/>
            <person name="Ravi V."/>
            <person name="Maurya A.K."/>
            <person name="Lian M.M."/>
            <person name="Swann J.B."/>
            <person name="Ohta Y."/>
            <person name="Flajnik M.F."/>
            <person name="Sutoh Y."/>
            <person name="Kasahara M."/>
            <person name="Hoon S."/>
            <person name="Gangu V."/>
            <person name="Roy S.W."/>
            <person name="Irimia M."/>
            <person name="Korzh V."/>
            <person name="Kondrychyn I."/>
            <person name="Lim Z.W."/>
            <person name="Tay B.H."/>
            <person name="Tohari S."/>
            <person name="Kong K.W."/>
            <person name="Ho S."/>
            <person name="Lorente-Galdos B."/>
            <person name="Quilez J."/>
            <person name="Marques-Bonet T."/>
            <person name="Raney B.J."/>
            <person name="Ingham P.W."/>
            <person name="Tay A."/>
            <person name="Hillier L.W."/>
            <person name="Minx P."/>
            <person name="Boehm T."/>
            <person name="Wilson R.K."/>
            <person name="Brenner S."/>
            <person name="Warren W.C."/>
        </authorList>
    </citation>
    <scope>NUCLEOTIDE SEQUENCE [LARGE SCALE GENOMIC DNA]</scope>
</reference>
<evidence type="ECO:0000259" key="13">
    <source>
        <dbReference type="PROSITE" id="PS51030"/>
    </source>
</evidence>
<dbReference type="Ensembl" id="ENSCMIT00000024460.1">
    <property type="protein sequence ID" value="ENSCMIP00000024057.1"/>
    <property type="gene ID" value="ENSCMIG00000010682.1"/>
</dbReference>
<dbReference type="GeneTree" id="ENSGT00940000159333"/>
<dbReference type="GO" id="GO:0008270">
    <property type="term" value="F:zinc ion binding"/>
    <property type="evidence" value="ECO:0007669"/>
    <property type="project" value="UniProtKB-KW"/>
</dbReference>
<feature type="compositionally biased region" description="Low complexity" evidence="12">
    <location>
        <begin position="263"/>
        <end position="286"/>
    </location>
</feature>
<dbReference type="Pfam" id="PF00104">
    <property type="entry name" value="Hormone_recep"/>
    <property type="match status" value="1"/>
</dbReference>
<keyword evidence="10" id="KW-0675">Receptor</keyword>
<dbReference type="SMART" id="SM00430">
    <property type="entry name" value="HOLI"/>
    <property type="match status" value="1"/>
</dbReference>
<organism evidence="15 16">
    <name type="scientific">Callorhinchus milii</name>
    <name type="common">Ghost shark</name>
    <dbReference type="NCBI Taxonomy" id="7868"/>
    <lineage>
        <taxon>Eukaryota</taxon>
        <taxon>Metazoa</taxon>
        <taxon>Chordata</taxon>
        <taxon>Craniata</taxon>
        <taxon>Vertebrata</taxon>
        <taxon>Chondrichthyes</taxon>
        <taxon>Holocephali</taxon>
        <taxon>Chimaeriformes</taxon>
        <taxon>Callorhinchidae</taxon>
        <taxon>Callorhinchus</taxon>
    </lineage>
</organism>
<dbReference type="InterPro" id="IPR035500">
    <property type="entry name" value="NHR-like_dom_sf"/>
</dbReference>
<feature type="domain" description="NR LBD" evidence="14">
    <location>
        <begin position="717"/>
        <end position="951"/>
    </location>
</feature>
<dbReference type="PROSITE" id="PS51030">
    <property type="entry name" value="NUCLEAR_REC_DBD_2"/>
    <property type="match status" value="1"/>
</dbReference>
<dbReference type="SMART" id="SM00399">
    <property type="entry name" value="ZnF_C4"/>
    <property type="match status" value="1"/>
</dbReference>
<dbReference type="GO" id="GO:0005496">
    <property type="term" value="F:steroid binding"/>
    <property type="evidence" value="ECO:0007669"/>
    <property type="project" value="UniProtKB-KW"/>
</dbReference>
<feature type="compositionally biased region" description="Low complexity" evidence="12">
    <location>
        <begin position="150"/>
        <end position="165"/>
    </location>
</feature>
<feature type="region of interest" description="Disordered" evidence="12">
    <location>
        <begin position="246"/>
        <end position="307"/>
    </location>
</feature>
<keyword evidence="3" id="KW-0479">Metal-binding</keyword>
<keyword evidence="4" id="KW-0863">Zinc-finger</keyword>
<evidence type="ECO:0000256" key="7">
    <source>
        <dbReference type="ARBA" id="ARBA00023121"/>
    </source>
</evidence>
<reference evidence="16" key="1">
    <citation type="journal article" date="2006" name="Science">
        <title>Ancient noncoding elements conserved in the human genome.</title>
        <authorList>
            <person name="Venkatesh B."/>
            <person name="Kirkness E.F."/>
            <person name="Loh Y.H."/>
            <person name="Halpern A.L."/>
            <person name="Lee A.P."/>
            <person name="Johnson J."/>
            <person name="Dandona N."/>
            <person name="Viswanathan L.D."/>
            <person name="Tay A."/>
            <person name="Venter J.C."/>
            <person name="Strausberg R.L."/>
            <person name="Brenner S."/>
        </authorList>
    </citation>
    <scope>NUCLEOTIDE SEQUENCE [LARGE SCALE GENOMIC DNA]</scope>
</reference>
<dbReference type="InterPro" id="IPR001723">
    <property type="entry name" value="Nuclear_hrmn_rcpt"/>
</dbReference>
<evidence type="ECO:0000256" key="2">
    <source>
        <dbReference type="ARBA" id="ARBA00022665"/>
    </source>
</evidence>
<evidence type="ECO:0000256" key="8">
    <source>
        <dbReference type="ARBA" id="ARBA00023125"/>
    </source>
</evidence>
<evidence type="ECO:0000256" key="5">
    <source>
        <dbReference type="ARBA" id="ARBA00022833"/>
    </source>
</evidence>
<dbReference type="Gene3D" id="1.10.565.10">
    <property type="entry name" value="Retinoid X Receptor"/>
    <property type="match status" value="1"/>
</dbReference>
<dbReference type="InterPro" id="IPR050200">
    <property type="entry name" value="Nuclear_hormone_rcpt_NR3"/>
</dbReference>
<dbReference type="PRINTS" id="PR00398">
    <property type="entry name" value="STRDHORMONER"/>
</dbReference>
<keyword evidence="7" id="KW-0446">Lipid-binding</keyword>
<feature type="compositionally biased region" description="Polar residues" evidence="12">
    <location>
        <begin position="119"/>
        <end position="130"/>
    </location>
</feature>
<dbReference type="InParanoid" id="A0A4W3I5K4"/>
<feature type="compositionally biased region" description="Polar residues" evidence="12">
    <location>
        <begin position="287"/>
        <end position="307"/>
    </location>
</feature>
<dbReference type="Gene3D" id="3.30.50.10">
    <property type="entry name" value="Erythroid Transcription Factor GATA-1, subunit A"/>
    <property type="match status" value="1"/>
</dbReference>
<dbReference type="FunFam" id="3.30.50.10:FF:000139">
    <property type="entry name" value="Estrogen receptor beta a variant b"/>
    <property type="match status" value="1"/>
</dbReference>
<keyword evidence="16" id="KW-1185">Reference proteome</keyword>
<feature type="compositionally biased region" description="Polar residues" evidence="12">
    <location>
        <begin position="246"/>
        <end position="262"/>
    </location>
</feature>
<dbReference type="PRINTS" id="PR00047">
    <property type="entry name" value="STROIDFINGER"/>
</dbReference>
<reference evidence="15" key="5">
    <citation type="submission" date="2025-09" db="UniProtKB">
        <authorList>
            <consortium name="Ensembl"/>
        </authorList>
    </citation>
    <scope>IDENTIFICATION</scope>
</reference>
<dbReference type="InterPro" id="IPR001628">
    <property type="entry name" value="Znf_hrmn_rcpt"/>
</dbReference>
<dbReference type="CDD" id="cd06947">
    <property type="entry name" value="NR_LBD_GR_Like"/>
    <property type="match status" value="1"/>
</dbReference>
<dbReference type="InterPro" id="IPR000536">
    <property type="entry name" value="Nucl_hrmn_rcpt_lig-bd"/>
</dbReference>
<evidence type="ECO:0000259" key="14">
    <source>
        <dbReference type="PROSITE" id="PS51843"/>
    </source>
</evidence>
<evidence type="ECO:0000313" key="16">
    <source>
        <dbReference type="Proteomes" id="UP000314986"/>
    </source>
</evidence>
<feature type="domain" description="Nuclear receptor" evidence="13">
    <location>
        <begin position="597"/>
        <end position="672"/>
    </location>
</feature>
<dbReference type="PROSITE" id="PS51843">
    <property type="entry name" value="NR_LBD"/>
    <property type="match status" value="1"/>
</dbReference>